<evidence type="ECO:0000313" key="3">
    <source>
        <dbReference type="Proteomes" id="UP000533269"/>
    </source>
</evidence>
<proteinExistence type="predicted"/>
<evidence type="ECO:0000313" key="2">
    <source>
        <dbReference type="EMBL" id="MBB2899236.1"/>
    </source>
</evidence>
<organism evidence="2 3">
    <name type="scientific">Kineococcus radiotolerans</name>
    <dbReference type="NCBI Taxonomy" id="131568"/>
    <lineage>
        <taxon>Bacteria</taxon>
        <taxon>Bacillati</taxon>
        <taxon>Actinomycetota</taxon>
        <taxon>Actinomycetes</taxon>
        <taxon>Kineosporiales</taxon>
        <taxon>Kineosporiaceae</taxon>
        <taxon>Kineococcus</taxon>
    </lineage>
</organism>
<protein>
    <submittedName>
        <fullName evidence="2">Threonine/homoserine/homoserine lactone efflux protein</fullName>
    </submittedName>
</protein>
<evidence type="ECO:0000256" key="1">
    <source>
        <dbReference type="SAM" id="Phobius"/>
    </source>
</evidence>
<keyword evidence="1" id="KW-0812">Transmembrane</keyword>
<dbReference type="AlphaFoldDB" id="A0A7W4XUR4"/>
<sequence length="73" mass="7812">MPAQVAARGRSRGRTYSESAIFFVAVLPQSTAAAAGLVRSRVLVLGTIHLLIGLAFDTPLGVDRRRCPRLVHA</sequence>
<feature type="transmembrane region" description="Helical" evidence="1">
    <location>
        <begin position="42"/>
        <end position="62"/>
    </location>
</feature>
<reference evidence="2 3" key="2">
    <citation type="submission" date="2020-08" db="EMBL/GenBank/DDBJ databases">
        <authorList>
            <person name="Partida-Martinez L."/>
            <person name="Huntemann M."/>
            <person name="Clum A."/>
            <person name="Wang J."/>
            <person name="Palaniappan K."/>
            <person name="Ritter S."/>
            <person name="Chen I.-M."/>
            <person name="Stamatis D."/>
            <person name="Reddy T."/>
            <person name="O'Malley R."/>
            <person name="Daum C."/>
            <person name="Shapiro N."/>
            <person name="Ivanova N."/>
            <person name="Kyrpides N."/>
            <person name="Woyke T."/>
        </authorList>
    </citation>
    <scope>NUCLEOTIDE SEQUENCE [LARGE SCALE GENOMIC DNA]</scope>
    <source>
        <strain evidence="2 3">AS2.23</strain>
    </source>
</reference>
<dbReference type="EMBL" id="JACHVY010000001">
    <property type="protein sequence ID" value="MBB2899236.1"/>
    <property type="molecule type" value="Genomic_DNA"/>
</dbReference>
<keyword evidence="1" id="KW-0472">Membrane</keyword>
<keyword evidence="1" id="KW-1133">Transmembrane helix</keyword>
<reference evidence="2 3" key="1">
    <citation type="submission" date="2020-08" db="EMBL/GenBank/DDBJ databases">
        <title>The Agave Microbiome: Exploring the role of microbial communities in plant adaptations to desert environments.</title>
        <authorList>
            <person name="Partida-Martinez L.P."/>
        </authorList>
    </citation>
    <scope>NUCLEOTIDE SEQUENCE [LARGE SCALE GENOMIC DNA]</scope>
    <source>
        <strain evidence="2 3">AS2.23</strain>
    </source>
</reference>
<comment type="caution">
    <text evidence="2">The sequence shown here is derived from an EMBL/GenBank/DDBJ whole genome shotgun (WGS) entry which is preliminary data.</text>
</comment>
<accession>A0A7W4XUR4</accession>
<gene>
    <name evidence="2" type="ORF">FHR75_000024</name>
</gene>
<dbReference type="Proteomes" id="UP000533269">
    <property type="component" value="Unassembled WGS sequence"/>
</dbReference>
<name>A0A7W4XUR4_KINRA</name>
<dbReference type="RefSeq" id="WP_183389936.1">
    <property type="nucleotide sequence ID" value="NZ_JACHVY010000001.1"/>
</dbReference>